<dbReference type="EMBL" id="ASHX02000001">
    <property type="protein sequence ID" value="OEJ95079.1"/>
    <property type="molecule type" value="Genomic_DNA"/>
</dbReference>
<organism evidence="2 3">
    <name type="scientific">Streptomyces thermolilacinus SPC6</name>
    <dbReference type="NCBI Taxonomy" id="1306406"/>
    <lineage>
        <taxon>Bacteria</taxon>
        <taxon>Bacillati</taxon>
        <taxon>Actinomycetota</taxon>
        <taxon>Actinomycetes</taxon>
        <taxon>Kitasatosporales</taxon>
        <taxon>Streptomycetaceae</taxon>
        <taxon>Streptomyces</taxon>
    </lineage>
</organism>
<evidence type="ECO:0000313" key="2">
    <source>
        <dbReference type="EMBL" id="OEJ95079.1"/>
    </source>
</evidence>
<evidence type="ECO:0000313" key="3">
    <source>
        <dbReference type="Proteomes" id="UP000095329"/>
    </source>
</evidence>
<gene>
    <name evidence="2" type="ORF">J116_011860</name>
</gene>
<name>A0A1D3DRX2_9ACTN</name>
<sequence>MSVGHTEATGGAVPGGPGRTGGAVPGGPGRTGGRGVRAAVDRFGDTPYDLPRPRRARDDRRQP</sequence>
<dbReference type="AlphaFoldDB" id="A0A1D3DRX2"/>
<dbReference type="RefSeq" id="WP_028963954.1">
    <property type="nucleotide sequence ID" value="NZ_ASHX02000001.1"/>
</dbReference>
<reference evidence="2 3" key="1">
    <citation type="journal article" date="2013" name="Genome Announc.">
        <title>Genome Sequence of Streptomyces violaceusniger Strain SPC6, a Halotolerant Streptomycete That Exhibits Rapid Growth and Development.</title>
        <authorList>
            <person name="Chen X."/>
            <person name="Zhang B."/>
            <person name="Zhang W."/>
            <person name="Wu X."/>
            <person name="Zhang M."/>
            <person name="Chen T."/>
            <person name="Liu G."/>
            <person name="Dyson P."/>
        </authorList>
    </citation>
    <scope>NUCLEOTIDE SEQUENCE [LARGE SCALE GENOMIC DNA]</scope>
    <source>
        <strain evidence="2 3">SPC6</strain>
    </source>
</reference>
<comment type="caution">
    <text evidence="2">The sequence shown here is derived from an EMBL/GenBank/DDBJ whole genome shotgun (WGS) entry which is preliminary data.</text>
</comment>
<evidence type="ECO:0000256" key="1">
    <source>
        <dbReference type="SAM" id="MobiDB-lite"/>
    </source>
</evidence>
<dbReference type="Proteomes" id="UP000095329">
    <property type="component" value="Unassembled WGS sequence"/>
</dbReference>
<proteinExistence type="predicted"/>
<feature type="region of interest" description="Disordered" evidence="1">
    <location>
        <begin position="1"/>
        <end position="63"/>
    </location>
</feature>
<protein>
    <submittedName>
        <fullName evidence="2">Uncharacterized protein</fullName>
    </submittedName>
</protein>
<feature type="compositionally biased region" description="Gly residues" evidence="1">
    <location>
        <begin position="12"/>
        <end position="35"/>
    </location>
</feature>
<dbReference type="STRING" id="1306406.J116_011860"/>
<keyword evidence="3" id="KW-1185">Reference proteome</keyword>
<accession>A0A1D3DRX2</accession>